<accession>A0ABV7PU95</accession>
<sequence length="306" mass="34419">MNYTAFMTRSSNTSWLSPEYALGDDWGFLRLGLNDAHRYRINTRNWLESDARFKQIDVEHESPEHKALVDAAIRTIDAQDGNTWAHIATVAGAAAREERIRRAALHGNAPKILYYFALPHDYATLDLVSISEPDTDHQAVLNLKQEVEDLKQQVAVLTGLVNLRTEHASPSLANAKARGASYMRSEFDSPENLSLSAASEYSGRSDRVINQERNRGALYALLLEGNTRGFRYPKWQFDVEASRLRAVLQVLIGTSMSCWALHSFLGRPHTDLDSRAPKDVIADNTFPLDRIVEVARRRVDQQQGAS</sequence>
<dbReference type="Proteomes" id="UP001595665">
    <property type="component" value="Unassembled WGS sequence"/>
</dbReference>
<organism evidence="1 2">
    <name type="scientific">Massilia haematophila</name>
    <dbReference type="NCBI Taxonomy" id="457923"/>
    <lineage>
        <taxon>Bacteria</taxon>
        <taxon>Pseudomonadati</taxon>
        <taxon>Pseudomonadota</taxon>
        <taxon>Betaproteobacteria</taxon>
        <taxon>Burkholderiales</taxon>
        <taxon>Oxalobacteraceae</taxon>
        <taxon>Telluria group</taxon>
        <taxon>Massilia</taxon>
    </lineage>
</organism>
<evidence type="ECO:0000313" key="1">
    <source>
        <dbReference type="EMBL" id="MFC3461519.1"/>
    </source>
</evidence>
<proteinExistence type="predicted"/>
<dbReference type="EMBL" id="JBHRVV010000002">
    <property type="protein sequence ID" value="MFC3461519.1"/>
    <property type="molecule type" value="Genomic_DNA"/>
</dbReference>
<keyword evidence="2" id="KW-1185">Reference proteome</keyword>
<reference evidence="2" key="1">
    <citation type="journal article" date="2019" name="Int. J. Syst. Evol. Microbiol.">
        <title>The Global Catalogue of Microorganisms (GCM) 10K type strain sequencing project: providing services to taxonomists for standard genome sequencing and annotation.</title>
        <authorList>
            <consortium name="The Broad Institute Genomics Platform"/>
            <consortium name="The Broad Institute Genome Sequencing Center for Infectious Disease"/>
            <person name="Wu L."/>
            <person name="Ma J."/>
        </authorList>
    </citation>
    <scope>NUCLEOTIDE SEQUENCE [LARGE SCALE GENOMIC DNA]</scope>
    <source>
        <strain evidence="2">CCM 7480</strain>
    </source>
</reference>
<protein>
    <submittedName>
        <fullName evidence="1">Uncharacterized protein</fullName>
    </submittedName>
</protein>
<name>A0ABV7PU95_9BURK</name>
<dbReference type="RefSeq" id="WP_379738144.1">
    <property type="nucleotide sequence ID" value="NZ_JBHRVV010000002.1"/>
</dbReference>
<gene>
    <name evidence="1" type="ORF">ACFOPH_25260</name>
</gene>
<comment type="caution">
    <text evidence="1">The sequence shown here is derived from an EMBL/GenBank/DDBJ whole genome shotgun (WGS) entry which is preliminary data.</text>
</comment>
<evidence type="ECO:0000313" key="2">
    <source>
        <dbReference type="Proteomes" id="UP001595665"/>
    </source>
</evidence>